<evidence type="ECO:0000259" key="23">
    <source>
        <dbReference type="Pfam" id="PF22640"/>
    </source>
</evidence>
<dbReference type="RefSeq" id="WP_115284123.1">
    <property type="nucleotide sequence ID" value="NZ_UGUS01000002.1"/>
</dbReference>
<keyword evidence="14 24" id="KW-0413">Isomerase</keyword>
<keyword evidence="11" id="KW-0547">Nucleotide-binding</keyword>
<evidence type="ECO:0000259" key="22">
    <source>
        <dbReference type="Pfam" id="PF01050"/>
    </source>
</evidence>
<evidence type="ECO:0000256" key="7">
    <source>
        <dbReference type="ARBA" id="ARBA00011956"/>
    </source>
</evidence>
<evidence type="ECO:0000256" key="10">
    <source>
        <dbReference type="ARBA" id="ARBA00022695"/>
    </source>
</evidence>
<dbReference type="GO" id="GO:0004476">
    <property type="term" value="F:mannose-6-phosphate isomerase activity"/>
    <property type="evidence" value="ECO:0007669"/>
    <property type="project" value="UniProtKB-EC"/>
</dbReference>
<dbReference type="GO" id="GO:0009298">
    <property type="term" value="P:GDP-mannose biosynthetic process"/>
    <property type="evidence" value="ECO:0007669"/>
    <property type="project" value="UniProtKB-UniPathway"/>
</dbReference>
<dbReference type="Proteomes" id="UP000255125">
    <property type="component" value="Unassembled WGS sequence"/>
</dbReference>
<keyword evidence="12" id="KW-0016">Alginate biosynthesis</keyword>
<dbReference type="InterPro" id="IPR011051">
    <property type="entry name" value="RmlC_Cupin_sf"/>
</dbReference>
<keyword evidence="16" id="KW-0170">Cobalt</keyword>
<evidence type="ECO:0000256" key="17">
    <source>
        <dbReference type="ARBA" id="ARBA00047343"/>
    </source>
</evidence>
<keyword evidence="15" id="KW-0511">Multifunctional enzyme</keyword>
<dbReference type="CDD" id="cd02509">
    <property type="entry name" value="GDP-M1P_Guanylyltransferase"/>
    <property type="match status" value="1"/>
</dbReference>
<evidence type="ECO:0000313" key="24">
    <source>
        <dbReference type="EMBL" id="SUD29968.1"/>
    </source>
</evidence>
<evidence type="ECO:0000256" key="20">
    <source>
        <dbReference type="RuleBase" id="RU004190"/>
    </source>
</evidence>
<dbReference type="SUPFAM" id="SSF53448">
    <property type="entry name" value="Nucleotide-diphospho-sugar transferases"/>
    <property type="match status" value="1"/>
</dbReference>
<evidence type="ECO:0000256" key="3">
    <source>
        <dbReference type="ARBA" id="ARBA00004666"/>
    </source>
</evidence>
<keyword evidence="9" id="KW-0808">Transferase</keyword>
<dbReference type="FunFam" id="2.60.120.10:FF:000032">
    <property type="entry name" value="Mannose-1-phosphate guanylyltransferase/mannose-6-phosphate isomerase"/>
    <property type="match status" value="1"/>
</dbReference>
<dbReference type="Gene3D" id="2.60.120.10">
    <property type="entry name" value="Jelly Rolls"/>
    <property type="match status" value="1"/>
</dbReference>
<dbReference type="InterPro" id="IPR054566">
    <property type="entry name" value="ManC/GMP-like_b-helix"/>
</dbReference>
<evidence type="ECO:0000256" key="18">
    <source>
        <dbReference type="ARBA" id="ARBA00057590"/>
    </source>
</evidence>
<protein>
    <recommendedName>
        <fullName evidence="19">Alginate biosynthesis protein AlgA</fullName>
        <ecNumber evidence="8">2.7.7.13</ecNumber>
        <ecNumber evidence="7">5.3.1.8</ecNumber>
    </recommendedName>
</protein>
<reference evidence="24 25" key="1">
    <citation type="submission" date="2018-06" db="EMBL/GenBank/DDBJ databases">
        <authorList>
            <consortium name="Pathogen Informatics"/>
            <person name="Doyle S."/>
        </authorList>
    </citation>
    <scope>NUCLEOTIDE SEQUENCE [LARGE SCALE GENOMIC DNA]</scope>
    <source>
        <strain evidence="24 25">NCTC10392</strain>
    </source>
</reference>
<dbReference type="InterPro" id="IPR001538">
    <property type="entry name" value="Man6P_isomerase-2_C"/>
</dbReference>
<gene>
    <name evidence="24" type="primary">algA2</name>
    <name evidence="24" type="ORF">NCTC10392_01870</name>
</gene>
<dbReference type="PANTHER" id="PTHR46390:SF1">
    <property type="entry name" value="MANNOSE-1-PHOSPHATE GUANYLYLTRANSFERASE"/>
    <property type="match status" value="1"/>
</dbReference>
<evidence type="ECO:0000313" key="25">
    <source>
        <dbReference type="Proteomes" id="UP000255125"/>
    </source>
</evidence>
<dbReference type="NCBIfam" id="TIGR01479">
    <property type="entry name" value="GMP_PMI"/>
    <property type="match status" value="1"/>
</dbReference>
<comment type="pathway">
    <text evidence="4">Nucleotide-sugar biosynthesis; GDP-alpha-D-mannose biosynthesis; GDP-alpha-D-mannose from alpha-D-mannose 1-phosphate (GTP route): step 1/1.</text>
</comment>
<dbReference type="AlphaFoldDB" id="A0A379IB09"/>
<evidence type="ECO:0000256" key="16">
    <source>
        <dbReference type="ARBA" id="ARBA00023285"/>
    </source>
</evidence>
<evidence type="ECO:0000256" key="2">
    <source>
        <dbReference type="ARBA" id="ARBA00001941"/>
    </source>
</evidence>
<comment type="cofactor">
    <cofactor evidence="2">
        <name>Co(2+)</name>
        <dbReference type="ChEBI" id="CHEBI:48828"/>
    </cofactor>
</comment>
<dbReference type="Gene3D" id="3.90.550.10">
    <property type="entry name" value="Spore Coat Polysaccharide Biosynthesis Protein SpsA, Chain A"/>
    <property type="match status" value="1"/>
</dbReference>
<dbReference type="PANTHER" id="PTHR46390">
    <property type="entry name" value="MANNOSE-1-PHOSPHATE GUANYLYLTRANSFERASE"/>
    <property type="match status" value="1"/>
</dbReference>
<comment type="pathway">
    <text evidence="3">Nucleotide-sugar biosynthesis; GDP-alpha-D-mannose biosynthesis; alpha-D-mannose 1-phosphate from D-fructose 6-phosphate: step 1/2.</text>
</comment>
<evidence type="ECO:0000256" key="1">
    <source>
        <dbReference type="ARBA" id="ARBA00000757"/>
    </source>
</evidence>
<dbReference type="EC" id="2.7.7.13" evidence="8"/>
<dbReference type="EMBL" id="UGUS01000002">
    <property type="protein sequence ID" value="SUD29968.1"/>
    <property type="molecule type" value="Genomic_DNA"/>
</dbReference>
<dbReference type="SUPFAM" id="SSF51182">
    <property type="entry name" value="RmlC-like cupins"/>
    <property type="match status" value="1"/>
</dbReference>
<dbReference type="InterPro" id="IPR005835">
    <property type="entry name" value="NTP_transferase_dom"/>
</dbReference>
<evidence type="ECO:0000256" key="12">
    <source>
        <dbReference type="ARBA" id="ARBA00022841"/>
    </source>
</evidence>
<evidence type="ECO:0000256" key="8">
    <source>
        <dbReference type="ARBA" id="ARBA00012387"/>
    </source>
</evidence>
<keyword evidence="10" id="KW-0548">Nucleotidyltransferase</keyword>
<evidence type="ECO:0000256" key="14">
    <source>
        <dbReference type="ARBA" id="ARBA00023235"/>
    </source>
</evidence>
<feature type="domain" description="Nucleotidyl transferase" evidence="21">
    <location>
        <begin position="5"/>
        <end position="293"/>
    </location>
</feature>
<dbReference type="GO" id="GO:0004475">
    <property type="term" value="F:mannose-1-phosphate guanylyltransferase (GTP) activity"/>
    <property type="evidence" value="ECO:0007669"/>
    <property type="project" value="UniProtKB-EC"/>
</dbReference>
<dbReference type="Pfam" id="PF00483">
    <property type="entry name" value="NTP_transferase"/>
    <property type="match status" value="1"/>
</dbReference>
<sequence length="482" mass="53028">MTLVPVIICGGAGSRLWPVSRSAHPKPFIELPGGGNLIRKTYGRALALDGVSEVLTITNRDLYFKTLDEYSAQAPQFTNLSFVLEPFGRNTAAAVALAAQEVARTHGPDAIMLVLPADHLIDNQAAFTDAVSTASKLAKEGWLVTFGVKPEYPETGYGYIQKDNDNPLGNGFKVKRFVEKPDLETAQGYLASGEYFWNSGMFCFRAGTLIEEMTLCAPDVSSAVDLCLAGSGTMTGNSHRSLHLESESFARVPDISIDFALMERSSKVATVPCDIGWSDIGSWNAMSELSPVDEQGNRVEGEAIFHDACNNYVRSPRRLAALVGVEDLIIVDTPDALLVAHKDHAQDIKEITAQLKKSGHSAHLDHTTVRRPWGAYTTLEKDQRFKIKRIVVKPQASLSLQMHHHRSEHWIVVSGMARVVNNDREFLLNTNESTFIPAGHTHRLENPGIIDLVLIEVQSGDYLGEDDIVRFEDIYGRAENGK</sequence>
<accession>A0A379IB09</accession>
<comment type="subunit">
    <text evidence="6">Monomer.</text>
</comment>
<evidence type="ECO:0000256" key="5">
    <source>
        <dbReference type="ARBA" id="ARBA00006115"/>
    </source>
</evidence>
<dbReference type="Pfam" id="PF22640">
    <property type="entry name" value="ManC_GMP_beta-helix"/>
    <property type="match status" value="1"/>
</dbReference>
<dbReference type="Pfam" id="PF01050">
    <property type="entry name" value="MannoseP_isomer"/>
    <property type="match status" value="1"/>
</dbReference>
<dbReference type="InterPro" id="IPR014710">
    <property type="entry name" value="RmlC-like_jellyroll"/>
</dbReference>
<comment type="catalytic activity">
    <reaction evidence="17">
        <text>alpha-D-mannose 1-phosphate + GTP + H(+) = GDP-alpha-D-mannose + diphosphate</text>
        <dbReference type="Rhea" id="RHEA:15229"/>
        <dbReference type="ChEBI" id="CHEBI:15378"/>
        <dbReference type="ChEBI" id="CHEBI:33019"/>
        <dbReference type="ChEBI" id="CHEBI:37565"/>
        <dbReference type="ChEBI" id="CHEBI:57527"/>
        <dbReference type="ChEBI" id="CHEBI:58409"/>
        <dbReference type="EC" id="2.7.7.13"/>
    </reaction>
</comment>
<dbReference type="InterPro" id="IPR051161">
    <property type="entry name" value="Mannose-6P_isomerase_type2"/>
</dbReference>
<organism evidence="24 25">
    <name type="scientific">Pseudomonas fluorescens</name>
    <dbReference type="NCBI Taxonomy" id="294"/>
    <lineage>
        <taxon>Bacteria</taxon>
        <taxon>Pseudomonadati</taxon>
        <taxon>Pseudomonadota</taxon>
        <taxon>Gammaproteobacteria</taxon>
        <taxon>Pseudomonadales</taxon>
        <taxon>Pseudomonadaceae</taxon>
        <taxon>Pseudomonas</taxon>
    </lineage>
</organism>
<evidence type="ECO:0000256" key="11">
    <source>
        <dbReference type="ARBA" id="ARBA00022741"/>
    </source>
</evidence>
<feature type="domain" description="Mannose-6-phosphate isomerase type II C-terminal" evidence="22">
    <location>
        <begin position="360"/>
        <end position="473"/>
    </location>
</feature>
<evidence type="ECO:0000256" key="9">
    <source>
        <dbReference type="ARBA" id="ARBA00022679"/>
    </source>
</evidence>
<dbReference type="CDD" id="cd02213">
    <property type="entry name" value="cupin_PMI_typeII_C"/>
    <property type="match status" value="1"/>
</dbReference>
<feature type="domain" description="MannoseP isomerase/GMP-like beta-helix" evidence="23">
    <location>
        <begin position="301"/>
        <end position="355"/>
    </location>
</feature>
<evidence type="ECO:0000256" key="15">
    <source>
        <dbReference type="ARBA" id="ARBA00023268"/>
    </source>
</evidence>
<evidence type="ECO:0000256" key="6">
    <source>
        <dbReference type="ARBA" id="ARBA00011245"/>
    </source>
</evidence>
<name>A0A379IB09_PSEFL</name>
<dbReference type="OrthoDB" id="9806359at2"/>
<evidence type="ECO:0000256" key="4">
    <source>
        <dbReference type="ARBA" id="ARBA00004823"/>
    </source>
</evidence>
<dbReference type="EC" id="5.3.1.8" evidence="7"/>
<keyword evidence="13" id="KW-0342">GTP-binding</keyword>
<evidence type="ECO:0000259" key="21">
    <source>
        <dbReference type="Pfam" id="PF00483"/>
    </source>
</evidence>
<proteinExistence type="inferred from homology"/>
<comment type="similarity">
    <text evidence="5 20">Belongs to the mannose-6-phosphate isomerase type 2 family.</text>
</comment>
<dbReference type="GO" id="GO:0005525">
    <property type="term" value="F:GTP binding"/>
    <property type="evidence" value="ECO:0007669"/>
    <property type="project" value="UniProtKB-KW"/>
</dbReference>
<dbReference type="UniPathway" id="UPA00126">
    <property type="reaction ID" value="UER00930"/>
</dbReference>
<dbReference type="GO" id="GO:0042121">
    <property type="term" value="P:alginic acid biosynthetic process"/>
    <property type="evidence" value="ECO:0007669"/>
    <property type="project" value="UniProtKB-KW"/>
</dbReference>
<dbReference type="FunFam" id="3.90.550.10:FF:000046">
    <property type="entry name" value="Mannose-1-phosphate guanylyltransferase (GDP)"/>
    <property type="match status" value="1"/>
</dbReference>
<comment type="catalytic activity">
    <reaction evidence="1">
        <text>D-mannose 6-phosphate = D-fructose 6-phosphate</text>
        <dbReference type="Rhea" id="RHEA:12356"/>
        <dbReference type="ChEBI" id="CHEBI:58735"/>
        <dbReference type="ChEBI" id="CHEBI:61527"/>
        <dbReference type="EC" id="5.3.1.8"/>
    </reaction>
</comment>
<comment type="function">
    <text evidence="18">Produces a precursor for alginate polymerization. The alginate layer provides a protective barrier against host immune defenses and antibiotics.</text>
</comment>
<evidence type="ECO:0000256" key="19">
    <source>
        <dbReference type="ARBA" id="ARBA00067387"/>
    </source>
</evidence>
<dbReference type="InterPro" id="IPR006375">
    <property type="entry name" value="Man1P_GuaTrfase/Man6P_Isoase"/>
</dbReference>
<dbReference type="InterPro" id="IPR029044">
    <property type="entry name" value="Nucleotide-diphossugar_trans"/>
</dbReference>
<dbReference type="InterPro" id="IPR049577">
    <property type="entry name" value="GMPP_N"/>
</dbReference>
<evidence type="ECO:0000256" key="13">
    <source>
        <dbReference type="ARBA" id="ARBA00023134"/>
    </source>
</evidence>